<evidence type="ECO:0000256" key="3">
    <source>
        <dbReference type="ARBA" id="ARBA00023027"/>
    </source>
</evidence>
<dbReference type="GO" id="GO:0016618">
    <property type="term" value="F:hydroxypyruvate reductase [NAD(P)H] activity"/>
    <property type="evidence" value="ECO:0007669"/>
    <property type="project" value="TreeGrafter"/>
</dbReference>
<organism evidence="7 8">
    <name type="scientific">Puniceispirillum marinum (strain IMCC1322)</name>
    <dbReference type="NCBI Taxonomy" id="488538"/>
    <lineage>
        <taxon>Bacteria</taxon>
        <taxon>Pseudomonadati</taxon>
        <taxon>Pseudomonadota</taxon>
        <taxon>Alphaproteobacteria</taxon>
        <taxon>Candidatus Puniceispirillales</taxon>
        <taxon>Candidatus Puniceispirillaceae</taxon>
        <taxon>Candidatus Puniceispirillum</taxon>
    </lineage>
</organism>
<dbReference type="AlphaFoldDB" id="D5BSA3"/>
<keyword evidence="3" id="KW-0520">NAD</keyword>
<dbReference type="Pfam" id="PF00389">
    <property type="entry name" value="2-Hacid_dh"/>
    <property type="match status" value="1"/>
</dbReference>
<dbReference type="PANTHER" id="PTHR10996">
    <property type="entry name" value="2-HYDROXYACID DEHYDROGENASE-RELATED"/>
    <property type="match status" value="1"/>
</dbReference>
<dbReference type="PANTHER" id="PTHR10996:SF178">
    <property type="entry name" value="2-HYDROXYACID DEHYDROGENASE YGL185C-RELATED"/>
    <property type="match status" value="1"/>
</dbReference>
<dbReference type="Pfam" id="PF02826">
    <property type="entry name" value="2-Hacid_dh_C"/>
    <property type="match status" value="1"/>
</dbReference>
<dbReference type="SUPFAM" id="SSF52283">
    <property type="entry name" value="Formate/glycerate dehydrogenase catalytic domain-like"/>
    <property type="match status" value="1"/>
</dbReference>
<evidence type="ECO:0000259" key="6">
    <source>
        <dbReference type="Pfam" id="PF02826"/>
    </source>
</evidence>
<evidence type="ECO:0000259" key="5">
    <source>
        <dbReference type="Pfam" id="PF00389"/>
    </source>
</evidence>
<feature type="domain" description="D-isomer specific 2-hydroxyacid dehydrogenase catalytic" evidence="5">
    <location>
        <begin position="4"/>
        <end position="298"/>
    </location>
</feature>
<dbReference type="STRING" id="488538.SAR116_0907"/>
<dbReference type="InterPro" id="IPR006139">
    <property type="entry name" value="D-isomer_2_OHA_DH_cat_dom"/>
</dbReference>
<evidence type="ECO:0000313" key="7">
    <source>
        <dbReference type="EMBL" id="ADE39150.1"/>
    </source>
</evidence>
<feature type="domain" description="D-isomer specific 2-hydroxyacid dehydrogenase NAD-binding" evidence="6">
    <location>
        <begin position="94"/>
        <end position="267"/>
    </location>
</feature>
<dbReference type="GO" id="GO:0008873">
    <property type="term" value="F:gluconate 2-dehydrogenase activity"/>
    <property type="evidence" value="ECO:0007669"/>
    <property type="project" value="UniProtKB-EC"/>
</dbReference>
<dbReference type="EMBL" id="CP001751">
    <property type="protein sequence ID" value="ADE39150.1"/>
    <property type="molecule type" value="Genomic_DNA"/>
</dbReference>
<dbReference type="GO" id="GO:0051287">
    <property type="term" value="F:NAD binding"/>
    <property type="evidence" value="ECO:0007669"/>
    <property type="project" value="InterPro"/>
</dbReference>
<dbReference type="GO" id="GO:0005829">
    <property type="term" value="C:cytosol"/>
    <property type="evidence" value="ECO:0007669"/>
    <property type="project" value="TreeGrafter"/>
</dbReference>
<comment type="similarity">
    <text evidence="4">Belongs to the D-isomer specific 2-hydroxyacid dehydrogenase family.</text>
</comment>
<gene>
    <name evidence="7" type="ordered locus">SAR116_0907</name>
</gene>
<protein>
    <submittedName>
        <fullName evidence="7">Putative D-isomer specific 2-hydroxyacid dehydrogenase</fullName>
        <ecNumber evidence="7">1.1.1.215</ecNumber>
    </submittedName>
</protein>
<name>D5BSA3_PUNMI</name>
<sequence>MMDEFHRHFTVHVWDDIADKDGFLASHGADIAAVATNGHDGVAPDIMAGLGNLKIISCYGVGYDAIDTSVATARGIMVTHTPIVLNNDVANTAIMLMLAVSRRLVHDHDWVCSGRWQEQGNAPLTRSIEGAKVGIFGLGRIGQTIARKLGAFACDIAYHTRTEKPDLPYRFYDDLTAMAKDVDYLIAITPGDASTYQKINREVIDALGPDGTLINVGRGSVVDEDALVAALEDGRLGGAGLDVFANEPHVPPALCKMDNVTLTPHVASATVETRRAMGDLTIENLLRFFNDGSVTTPVPECAHMKVAPLRPQ</sequence>
<evidence type="ECO:0000256" key="2">
    <source>
        <dbReference type="ARBA" id="ARBA00023002"/>
    </source>
</evidence>
<dbReference type="eggNOG" id="COG1052">
    <property type="taxonomic scope" value="Bacteria"/>
</dbReference>
<evidence type="ECO:0000256" key="1">
    <source>
        <dbReference type="ARBA" id="ARBA00022857"/>
    </source>
</evidence>
<reference evidence="7 8" key="1">
    <citation type="journal article" date="2010" name="J. Bacteriol.">
        <title>Complete genome sequence of "Candidatus Puniceispirillum marinum" IMCC1322, a representative of the SAR116 clade in the Alphaproteobacteria.</title>
        <authorList>
            <person name="Oh H.M."/>
            <person name="Kwon K.K."/>
            <person name="Kang I."/>
            <person name="Kang S.G."/>
            <person name="Lee J.H."/>
            <person name="Kim S.J."/>
            <person name="Cho J.C."/>
        </authorList>
    </citation>
    <scope>NUCLEOTIDE SEQUENCE [LARGE SCALE GENOMIC DNA]</scope>
    <source>
        <strain evidence="7 8">IMCC1322</strain>
    </source>
</reference>
<dbReference type="InterPro" id="IPR050223">
    <property type="entry name" value="D-isomer_2-hydroxyacid_DH"/>
</dbReference>
<dbReference type="EC" id="1.1.1.215" evidence="7"/>
<dbReference type="SUPFAM" id="SSF51735">
    <property type="entry name" value="NAD(P)-binding Rossmann-fold domains"/>
    <property type="match status" value="1"/>
</dbReference>
<keyword evidence="8" id="KW-1185">Reference proteome</keyword>
<proteinExistence type="inferred from homology"/>
<evidence type="ECO:0000256" key="4">
    <source>
        <dbReference type="RuleBase" id="RU003719"/>
    </source>
</evidence>
<dbReference type="CDD" id="cd12156">
    <property type="entry name" value="HPPR"/>
    <property type="match status" value="1"/>
</dbReference>
<dbReference type="Proteomes" id="UP000007460">
    <property type="component" value="Chromosome"/>
</dbReference>
<dbReference type="InterPro" id="IPR036291">
    <property type="entry name" value="NAD(P)-bd_dom_sf"/>
</dbReference>
<keyword evidence="2 4" id="KW-0560">Oxidoreductase</keyword>
<evidence type="ECO:0000313" key="8">
    <source>
        <dbReference type="Proteomes" id="UP000007460"/>
    </source>
</evidence>
<accession>D5BSA3</accession>
<dbReference type="FunFam" id="3.40.50.720:FF:000213">
    <property type="entry name" value="Putative 2-hydroxyacid dehydrogenase"/>
    <property type="match status" value="1"/>
</dbReference>
<keyword evidence="1" id="KW-0521">NADP</keyword>
<dbReference type="KEGG" id="apb:SAR116_0907"/>
<dbReference type="HOGENOM" id="CLU_019796_1_2_5"/>
<dbReference type="Gene3D" id="3.40.50.720">
    <property type="entry name" value="NAD(P)-binding Rossmann-like Domain"/>
    <property type="match status" value="2"/>
</dbReference>
<dbReference type="GO" id="GO:0030267">
    <property type="term" value="F:glyoxylate reductase (NADPH) activity"/>
    <property type="evidence" value="ECO:0007669"/>
    <property type="project" value="TreeGrafter"/>
</dbReference>
<dbReference type="InterPro" id="IPR006140">
    <property type="entry name" value="D-isomer_DH_NAD-bd"/>
</dbReference>